<feature type="transmembrane region" description="Helical" evidence="1">
    <location>
        <begin position="6"/>
        <end position="29"/>
    </location>
</feature>
<name>E1R954_SEDSS</name>
<gene>
    <name evidence="2" type="ordered locus">Spirs_3938</name>
</gene>
<evidence type="ECO:0000313" key="2">
    <source>
        <dbReference type="EMBL" id="ADK83023.1"/>
    </source>
</evidence>
<keyword evidence="3" id="KW-1185">Reference proteome</keyword>
<accession>E1R954</accession>
<dbReference type="HOGENOM" id="CLU_534103_0_0_12"/>
<keyword evidence="1" id="KW-0472">Membrane</keyword>
<protein>
    <submittedName>
        <fullName evidence="2">Uncharacterized protein</fullName>
    </submittedName>
</protein>
<dbReference type="KEGG" id="ssm:Spirs_3938"/>
<evidence type="ECO:0000256" key="1">
    <source>
        <dbReference type="SAM" id="Phobius"/>
    </source>
</evidence>
<dbReference type="EMBL" id="CP002116">
    <property type="protein sequence ID" value="ADK83023.1"/>
    <property type="molecule type" value="Genomic_DNA"/>
</dbReference>
<keyword evidence="1" id="KW-0812">Transmembrane</keyword>
<reference evidence="2 3" key="1">
    <citation type="journal article" date="2010" name="Stand. Genomic Sci.">
        <title>Complete genome sequence of Spirochaeta smaragdinae type strain (SEBR 4228).</title>
        <authorList>
            <person name="Mavromatis K."/>
            <person name="Yasawong M."/>
            <person name="Chertkov O."/>
            <person name="Lapidus A."/>
            <person name="Lucas S."/>
            <person name="Nolan M."/>
            <person name="Del Rio T.G."/>
            <person name="Tice H."/>
            <person name="Cheng J.F."/>
            <person name="Pitluck S."/>
            <person name="Liolios K."/>
            <person name="Ivanova N."/>
            <person name="Tapia R."/>
            <person name="Han C."/>
            <person name="Bruce D."/>
            <person name="Goodwin L."/>
            <person name="Pati A."/>
            <person name="Chen A."/>
            <person name="Palaniappan K."/>
            <person name="Land M."/>
            <person name="Hauser L."/>
            <person name="Chang Y.J."/>
            <person name="Jeffries C.D."/>
            <person name="Detter J.C."/>
            <person name="Rohde M."/>
            <person name="Brambilla E."/>
            <person name="Spring S."/>
            <person name="Goker M."/>
            <person name="Sikorski J."/>
            <person name="Woyke T."/>
            <person name="Bristow J."/>
            <person name="Eisen J.A."/>
            <person name="Markowitz V."/>
            <person name="Hugenholtz P."/>
            <person name="Klenk H.P."/>
            <person name="Kyrpides N.C."/>
        </authorList>
    </citation>
    <scope>NUCLEOTIDE SEQUENCE [LARGE SCALE GENOMIC DNA]</scope>
    <source>
        <strain evidence="3">DSM 11293 / JCM 15392 / SEBR 4228</strain>
    </source>
</reference>
<sequence>MGDLLLYLAIPLVVYPLVIRFVLTPLIFWRLSSRHLPEELEYIRDGWSEPKEAEAVDRIIDFVKARLRPTQPFRPRPLDDAKELMLLVGRIYYPDAGPDGELRLNFSIRRLLESGLFAYGDLVKKYGAKGWFRLLSSLPLKWFYRYGTVDRWRRRFYNLAPVRKAASLRLVGPLFRLLLLPFLGAPVLILTIIRSFLLIGLLEGFSRFYYSELLIRFGYYLLHLYCDKESLIAERSGRVNRKQVFAWGKMAESLLQENDPEMQADTRYLTALRRYRQLLAAWKIDPDRVTLRREASALDRHDSIDSFGEFLLRIARRLFHSGRQVLVRIVDSGAPAIEDVQRMKELAEAVGSAFYPGHGRPELNLRPGDLIESGYLALLLTFYRLYQIPGLPQTLGGISLNVVITAKGLIEDDSLRFAAKGFQSGWRAWRASRRVRRLGRVIRTGSGITGFAVTLAVPIAGQGVVDMARSFAYHRVGRLLLHLYGRSLLPRKGFDSRFFEAFLPGGSDDA</sequence>
<organism evidence="2 3">
    <name type="scientific">Sediminispirochaeta smaragdinae (strain DSM 11293 / JCM 15392 / SEBR 4228)</name>
    <name type="common">Spirochaeta smaragdinae</name>
    <dbReference type="NCBI Taxonomy" id="573413"/>
    <lineage>
        <taxon>Bacteria</taxon>
        <taxon>Pseudomonadati</taxon>
        <taxon>Spirochaetota</taxon>
        <taxon>Spirochaetia</taxon>
        <taxon>Spirochaetales</taxon>
        <taxon>Spirochaetaceae</taxon>
        <taxon>Sediminispirochaeta</taxon>
    </lineage>
</organism>
<feature type="transmembrane region" description="Helical" evidence="1">
    <location>
        <begin position="177"/>
        <end position="202"/>
    </location>
</feature>
<evidence type="ECO:0000313" key="3">
    <source>
        <dbReference type="Proteomes" id="UP000002318"/>
    </source>
</evidence>
<dbReference type="STRING" id="573413.Spirs_3938"/>
<dbReference type="RefSeq" id="WP_013256482.1">
    <property type="nucleotide sequence ID" value="NC_014364.1"/>
</dbReference>
<dbReference type="Proteomes" id="UP000002318">
    <property type="component" value="Chromosome"/>
</dbReference>
<dbReference type="AlphaFoldDB" id="E1R954"/>
<dbReference type="OrthoDB" id="9817070at2"/>
<keyword evidence="1" id="KW-1133">Transmembrane helix</keyword>
<proteinExistence type="predicted"/>